<feature type="compositionally biased region" description="Basic and acidic residues" evidence="1">
    <location>
        <begin position="321"/>
        <end position="330"/>
    </location>
</feature>
<feature type="region of interest" description="Disordered" evidence="1">
    <location>
        <begin position="420"/>
        <end position="480"/>
    </location>
</feature>
<name>A0AAD5RJ88_9PEZI</name>
<keyword evidence="4" id="KW-1185">Reference proteome</keyword>
<feature type="region of interest" description="Disordered" evidence="1">
    <location>
        <begin position="321"/>
        <end position="383"/>
    </location>
</feature>
<evidence type="ECO:0000256" key="1">
    <source>
        <dbReference type="SAM" id="MobiDB-lite"/>
    </source>
</evidence>
<reference evidence="3" key="1">
    <citation type="submission" date="2022-07" db="EMBL/GenBank/DDBJ databases">
        <title>Draft genome sequence of Zalerion maritima ATCC 34329, a (micro)plastics degrading marine fungus.</title>
        <authorList>
            <person name="Paco A."/>
            <person name="Goncalves M.F.M."/>
            <person name="Rocha-Santos T.A.P."/>
            <person name="Alves A."/>
        </authorList>
    </citation>
    <scope>NUCLEOTIDE SEQUENCE</scope>
    <source>
        <strain evidence="3">ATCC 34329</strain>
    </source>
</reference>
<accession>A0AAD5RJ88</accession>
<organism evidence="3 4">
    <name type="scientific">Zalerion maritima</name>
    <dbReference type="NCBI Taxonomy" id="339359"/>
    <lineage>
        <taxon>Eukaryota</taxon>
        <taxon>Fungi</taxon>
        <taxon>Dikarya</taxon>
        <taxon>Ascomycota</taxon>
        <taxon>Pezizomycotina</taxon>
        <taxon>Sordariomycetes</taxon>
        <taxon>Lulworthiomycetidae</taxon>
        <taxon>Lulworthiales</taxon>
        <taxon>Lulworthiaceae</taxon>
        <taxon>Zalerion</taxon>
    </lineage>
</organism>
<comment type="caution">
    <text evidence="3">The sequence shown here is derived from an EMBL/GenBank/DDBJ whole genome shotgun (WGS) entry which is preliminary data.</text>
</comment>
<feature type="compositionally biased region" description="Basic and acidic residues" evidence="1">
    <location>
        <begin position="338"/>
        <end position="350"/>
    </location>
</feature>
<feature type="compositionally biased region" description="Low complexity" evidence="1">
    <location>
        <begin position="455"/>
        <end position="470"/>
    </location>
</feature>
<keyword evidence="2" id="KW-0472">Membrane</keyword>
<feature type="compositionally biased region" description="Low complexity" evidence="1">
    <location>
        <begin position="356"/>
        <end position="378"/>
    </location>
</feature>
<evidence type="ECO:0000313" key="3">
    <source>
        <dbReference type="EMBL" id="KAJ2895604.1"/>
    </source>
</evidence>
<keyword evidence="2" id="KW-0812">Transmembrane</keyword>
<proteinExistence type="predicted"/>
<keyword evidence="2" id="KW-1133">Transmembrane helix</keyword>
<protein>
    <submittedName>
        <fullName evidence="3">Uncharacterized protein</fullName>
    </submittedName>
</protein>
<feature type="transmembrane region" description="Helical" evidence="2">
    <location>
        <begin position="290"/>
        <end position="311"/>
    </location>
</feature>
<feature type="compositionally biased region" description="Polar residues" evidence="1">
    <location>
        <begin position="430"/>
        <end position="454"/>
    </location>
</feature>
<sequence length="480" mass="51548">MDLNADLNNEPIRDEKTPDLTATGIFETKQAPQPTTLLIKTKLIERRQDSLTTNVIPSITVAPTISDSLVSSTTVILEQTNSATPTSPIVIFPDCLTCAPGSSAIPAAITDSCATAHWTLIRLSTAYIWAPVVGCSGEKPECCVYGADPVSTVTETTTNTIGQLATITHTQHEQSEDYPFPTASEGDGVGTRETLMVCPADHETVAGDNRRGCCPFGFTATSALGAQTPCATIYPHSLEVPEVPASSLPTKGHIPVVQTISDSILAAQYSLPPPPEPKEEDDSMPMGKKVGIAIGSGLAGVVCGILLGWAIMRNRRRDREIEARKTKKGESQGASGDASHEDKGKGKEVDYSEVLQQRQVESQQQRQQQQQQQQQQSQHGPQELQIEGQPVQQYAEQGQQQGLQGYQVYPVYPPPQVAYAQQQDEISPVSPASLTTGSMPSWGTSTQPLWGTYNSSHPSSSSQEVRSSMSQGRCATARMS</sequence>
<dbReference type="Proteomes" id="UP001201980">
    <property type="component" value="Unassembled WGS sequence"/>
</dbReference>
<dbReference type="AlphaFoldDB" id="A0AAD5RJ88"/>
<gene>
    <name evidence="3" type="ORF">MKZ38_006316</name>
</gene>
<evidence type="ECO:0000256" key="2">
    <source>
        <dbReference type="SAM" id="Phobius"/>
    </source>
</evidence>
<dbReference type="EMBL" id="JAKWBI020000388">
    <property type="protein sequence ID" value="KAJ2895604.1"/>
    <property type="molecule type" value="Genomic_DNA"/>
</dbReference>
<feature type="region of interest" description="Disordered" evidence="1">
    <location>
        <begin position="268"/>
        <end position="287"/>
    </location>
</feature>
<evidence type="ECO:0000313" key="4">
    <source>
        <dbReference type="Proteomes" id="UP001201980"/>
    </source>
</evidence>